<protein>
    <submittedName>
        <fullName evidence="1">Uncharacterized protein</fullName>
    </submittedName>
</protein>
<sequence length="44" mass="5110">MCHVHTMYGCLSLNSLHFGLCCDAILSIQYLIYINTMFGFVHWL</sequence>
<proteinExistence type="predicted"/>
<organism evidence="1">
    <name type="scientific">Arundo donax</name>
    <name type="common">Giant reed</name>
    <name type="synonym">Donax arundinaceus</name>
    <dbReference type="NCBI Taxonomy" id="35708"/>
    <lineage>
        <taxon>Eukaryota</taxon>
        <taxon>Viridiplantae</taxon>
        <taxon>Streptophyta</taxon>
        <taxon>Embryophyta</taxon>
        <taxon>Tracheophyta</taxon>
        <taxon>Spermatophyta</taxon>
        <taxon>Magnoliopsida</taxon>
        <taxon>Liliopsida</taxon>
        <taxon>Poales</taxon>
        <taxon>Poaceae</taxon>
        <taxon>PACMAD clade</taxon>
        <taxon>Arundinoideae</taxon>
        <taxon>Arundineae</taxon>
        <taxon>Arundo</taxon>
    </lineage>
</organism>
<reference evidence="1" key="1">
    <citation type="submission" date="2014-09" db="EMBL/GenBank/DDBJ databases">
        <authorList>
            <person name="Magalhaes I.L.F."/>
            <person name="Oliveira U."/>
            <person name="Santos F.R."/>
            <person name="Vidigal T.H.D.A."/>
            <person name="Brescovit A.D."/>
            <person name="Santos A.J."/>
        </authorList>
    </citation>
    <scope>NUCLEOTIDE SEQUENCE</scope>
    <source>
        <tissue evidence="1">Shoot tissue taken approximately 20 cm above the soil surface</tissue>
    </source>
</reference>
<evidence type="ECO:0000313" key="1">
    <source>
        <dbReference type="EMBL" id="JAE23578.1"/>
    </source>
</evidence>
<reference evidence="1" key="2">
    <citation type="journal article" date="2015" name="Data Brief">
        <title>Shoot transcriptome of the giant reed, Arundo donax.</title>
        <authorList>
            <person name="Barrero R.A."/>
            <person name="Guerrero F.D."/>
            <person name="Moolhuijzen P."/>
            <person name="Goolsby J.A."/>
            <person name="Tidwell J."/>
            <person name="Bellgard S.E."/>
            <person name="Bellgard M.I."/>
        </authorList>
    </citation>
    <scope>NUCLEOTIDE SEQUENCE</scope>
    <source>
        <tissue evidence="1">Shoot tissue taken approximately 20 cm above the soil surface</tissue>
    </source>
</reference>
<accession>A0A0A9GSB8</accession>
<dbReference type="AlphaFoldDB" id="A0A0A9GSB8"/>
<dbReference type="EMBL" id="GBRH01174318">
    <property type="protein sequence ID" value="JAE23578.1"/>
    <property type="molecule type" value="Transcribed_RNA"/>
</dbReference>
<name>A0A0A9GSB8_ARUDO</name>